<sequence length="265" mass="29470">MTLHSRSNRCTVGSSKTVAVNLFDSIDYCQDELGIMTLVQRSYLHKHPTLWLEKKVNEGDHLDDDPTGSPIVDNDLHMVGTTPTNGGTCSRTLPSVPEQLGAPYFVDNSSHTHGLVSPTLPPNDNERERNLSVVLRIWDTTVKCSTYNAAHLAEAAQWLILTLGFFQMLANEGKPHCNQQAISREGRKRQTHAKTHSLLYDEGTTFVMKLNTPLAKKLDKIMATEELHRFLMSFCDIQNTAVDKNSCLPTQNLAFTSATSERSSG</sequence>
<dbReference type="AlphaFoldDB" id="A0A2S4WDL2"/>
<feature type="non-terminal residue" evidence="1">
    <location>
        <position position="265"/>
    </location>
</feature>
<reference evidence="2" key="3">
    <citation type="journal article" date="2018" name="Mol. Plant Microbe Interact.">
        <title>Genome sequence resources for the wheat stripe rust pathogen (Puccinia striiformis f. sp. tritici) and the barley stripe rust pathogen (Puccinia striiformis f. sp. hordei).</title>
        <authorList>
            <person name="Xia C."/>
            <person name="Wang M."/>
            <person name="Yin C."/>
            <person name="Cornejo O.E."/>
            <person name="Hulbert S.H."/>
            <person name="Chen X."/>
        </authorList>
    </citation>
    <scope>NUCLEOTIDE SEQUENCE [LARGE SCALE GENOMIC DNA]</scope>
    <source>
        <strain evidence="2">93TX-2</strain>
    </source>
</reference>
<comment type="caution">
    <text evidence="1">The sequence shown here is derived from an EMBL/GenBank/DDBJ whole genome shotgun (WGS) entry which is preliminary data.</text>
</comment>
<organism evidence="1 2">
    <name type="scientific">Puccinia striiformis</name>
    <dbReference type="NCBI Taxonomy" id="27350"/>
    <lineage>
        <taxon>Eukaryota</taxon>
        <taxon>Fungi</taxon>
        <taxon>Dikarya</taxon>
        <taxon>Basidiomycota</taxon>
        <taxon>Pucciniomycotina</taxon>
        <taxon>Pucciniomycetes</taxon>
        <taxon>Pucciniales</taxon>
        <taxon>Pucciniaceae</taxon>
        <taxon>Puccinia</taxon>
    </lineage>
</organism>
<keyword evidence="2" id="KW-1185">Reference proteome</keyword>
<dbReference type="VEuPathDB" id="FungiDB:PSHT_04235"/>
<name>A0A2S4WDL2_9BASI</name>
<dbReference type="EMBL" id="PKSM01000042">
    <property type="protein sequence ID" value="POW19854.1"/>
    <property type="molecule type" value="Genomic_DNA"/>
</dbReference>
<dbReference type="Proteomes" id="UP000238274">
    <property type="component" value="Unassembled WGS sequence"/>
</dbReference>
<proteinExistence type="predicted"/>
<evidence type="ECO:0000313" key="1">
    <source>
        <dbReference type="EMBL" id="POW19854.1"/>
    </source>
</evidence>
<gene>
    <name evidence="1" type="ORF">PSHT_04235</name>
</gene>
<evidence type="ECO:0000313" key="2">
    <source>
        <dbReference type="Proteomes" id="UP000238274"/>
    </source>
</evidence>
<reference evidence="1 2" key="1">
    <citation type="submission" date="2017-12" db="EMBL/GenBank/DDBJ databases">
        <title>Gene loss provides genomic basis for host adaptation in cereal stripe rust fungi.</title>
        <authorList>
            <person name="Xia C."/>
        </authorList>
    </citation>
    <scope>NUCLEOTIDE SEQUENCE [LARGE SCALE GENOMIC DNA]</scope>
    <source>
        <strain evidence="1 2">93TX-2</strain>
    </source>
</reference>
<dbReference type="VEuPathDB" id="FungiDB:PSTT_06908"/>
<reference evidence="2" key="2">
    <citation type="journal article" date="2018" name="BMC Genomics">
        <title>Genomic insights into host adaptation between the wheat stripe rust pathogen (Puccinia striiformis f. sp. tritici) and the barley stripe rust pathogen (Puccinia striiformis f. sp. hordei).</title>
        <authorList>
            <person name="Xia C."/>
            <person name="Wang M."/>
            <person name="Yin C."/>
            <person name="Cornejo O.E."/>
            <person name="Hulbert S.H."/>
            <person name="Chen X."/>
        </authorList>
    </citation>
    <scope>NUCLEOTIDE SEQUENCE [LARGE SCALE GENOMIC DNA]</scope>
    <source>
        <strain evidence="2">93TX-2</strain>
    </source>
</reference>
<protein>
    <submittedName>
        <fullName evidence="1">Uncharacterized protein</fullName>
    </submittedName>
</protein>
<accession>A0A2S4WDL2</accession>